<proteinExistence type="inferred from homology"/>
<dbReference type="Pfam" id="PF02551">
    <property type="entry name" value="Acyl_CoA_thio"/>
    <property type="match status" value="1"/>
</dbReference>
<dbReference type="InterPro" id="IPR025652">
    <property type="entry name" value="TesB_C"/>
</dbReference>
<comment type="caution">
    <text evidence="3">The sequence shown here is derived from an EMBL/GenBank/DDBJ whole genome shotgun (WGS) entry which is preliminary data.</text>
</comment>
<organism evidence="3 4">
    <name type="scientific">SAR86 cluster bacterium</name>
    <dbReference type="NCBI Taxonomy" id="2030880"/>
    <lineage>
        <taxon>Bacteria</taxon>
        <taxon>Pseudomonadati</taxon>
        <taxon>Pseudomonadota</taxon>
        <taxon>Gammaproteobacteria</taxon>
        <taxon>SAR86 cluster</taxon>
    </lineage>
</organism>
<dbReference type="Gene3D" id="2.40.160.210">
    <property type="entry name" value="Acyl-CoA thioesterase, double hotdog domain"/>
    <property type="match status" value="1"/>
</dbReference>
<dbReference type="InterPro" id="IPR042171">
    <property type="entry name" value="Acyl-CoA_hotdog"/>
</dbReference>
<dbReference type="SUPFAM" id="SSF54637">
    <property type="entry name" value="Thioesterase/thiol ester dehydrase-isomerase"/>
    <property type="match status" value="1"/>
</dbReference>
<feature type="non-terminal residue" evidence="3">
    <location>
        <position position="1"/>
    </location>
</feature>
<dbReference type="PANTHER" id="PTHR11066:SF34">
    <property type="entry name" value="ACYL-COENZYME A THIOESTERASE 8"/>
    <property type="match status" value="1"/>
</dbReference>
<dbReference type="GO" id="GO:0006637">
    <property type="term" value="P:acyl-CoA metabolic process"/>
    <property type="evidence" value="ECO:0007669"/>
    <property type="project" value="InterPro"/>
</dbReference>
<accession>A0A973A9C4</accession>
<dbReference type="GO" id="GO:0047617">
    <property type="term" value="F:fatty acyl-CoA hydrolase activity"/>
    <property type="evidence" value="ECO:0007669"/>
    <property type="project" value="InterPro"/>
</dbReference>
<name>A0A973A9C4_9GAMM</name>
<evidence type="ECO:0000313" key="3">
    <source>
        <dbReference type="EMBL" id="NQV66075.1"/>
    </source>
</evidence>
<dbReference type="EMBL" id="JABMOJ010000454">
    <property type="protein sequence ID" value="NQV66075.1"/>
    <property type="molecule type" value="Genomic_DNA"/>
</dbReference>
<sequence>QFDMPQVKPPEACQSFAELRALYAENIPADYKASVTRPQPIDMRFAEPFNEFRPEKMPPLQHCWIKTVDAMPADARLNQCLLAYASDMTLIDTAARPHGVAWTDDHFQVASLDHAMWFHRPFRTDEWLLYAQDSPFAGGGRGLSRGSFYSQAGQLIASVAQEGLMRLHQA</sequence>
<dbReference type="GO" id="GO:0009062">
    <property type="term" value="P:fatty acid catabolic process"/>
    <property type="evidence" value="ECO:0007669"/>
    <property type="project" value="TreeGrafter"/>
</dbReference>
<dbReference type="InterPro" id="IPR003703">
    <property type="entry name" value="Acyl_CoA_thio"/>
</dbReference>
<evidence type="ECO:0000256" key="1">
    <source>
        <dbReference type="ARBA" id="ARBA00006538"/>
    </source>
</evidence>
<dbReference type="PANTHER" id="PTHR11066">
    <property type="entry name" value="ACYL-COA THIOESTERASE"/>
    <property type="match status" value="1"/>
</dbReference>
<comment type="similarity">
    <text evidence="1">Belongs to the C/M/P thioester hydrolase family.</text>
</comment>
<gene>
    <name evidence="3" type="ORF">HQ497_12000</name>
</gene>
<evidence type="ECO:0000259" key="2">
    <source>
        <dbReference type="Pfam" id="PF02551"/>
    </source>
</evidence>
<dbReference type="AlphaFoldDB" id="A0A973A9C4"/>
<dbReference type="InterPro" id="IPR029069">
    <property type="entry name" value="HotDog_dom_sf"/>
</dbReference>
<dbReference type="CDD" id="cd03444">
    <property type="entry name" value="Thioesterase_II_repeat1"/>
    <property type="match status" value="1"/>
</dbReference>
<evidence type="ECO:0000313" key="4">
    <source>
        <dbReference type="Proteomes" id="UP000754644"/>
    </source>
</evidence>
<feature type="domain" description="Acyl-CoA thioesterase 2 C-terminal" evidence="2">
    <location>
        <begin position="48"/>
        <end position="164"/>
    </location>
</feature>
<dbReference type="Proteomes" id="UP000754644">
    <property type="component" value="Unassembled WGS sequence"/>
</dbReference>
<protein>
    <submittedName>
        <fullName evidence="3">Thioesterase family protein</fullName>
    </submittedName>
</protein>
<reference evidence="3" key="1">
    <citation type="submission" date="2020-05" db="EMBL/GenBank/DDBJ databases">
        <title>Sulfur intermediates as new biogeochemical hubs in an aquatic model microbial ecosystem.</title>
        <authorList>
            <person name="Vigneron A."/>
        </authorList>
    </citation>
    <scope>NUCLEOTIDE SEQUENCE</scope>
    <source>
        <strain evidence="3">Bin.250</strain>
    </source>
</reference>